<dbReference type="RefSeq" id="WP_284361593.1">
    <property type="nucleotide sequence ID" value="NZ_BSNI01000001.1"/>
</dbReference>
<dbReference type="Gene3D" id="3.40.50.1820">
    <property type="entry name" value="alpha/beta hydrolase"/>
    <property type="match status" value="1"/>
</dbReference>
<organism evidence="2 3">
    <name type="scientific">Maritalea porphyrae</name>
    <dbReference type="NCBI Taxonomy" id="880732"/>
    <lineage>
        <taxon>Bacteria</taxon>
        <taxon>Pseudomonadati</taxon>
        <taxon>Pseudomonadota</taxon>
        <taxon>Alphaproteobacteria</taxon>
        <taxon>Hyphomicrobiales</taxon>
        <taxon>Devosiaceae</taxon>
        <taxon>Maritalea</taxon>
    </lineage>
</organism>
<dbReference type="Proteomes" id="UP001161405">
    <property type="component" value="Unassembled WGS sequence"/>
</dbReference>
<accession>A0ABQ5UMB0</accession>
<dbReference type="InterPro" id="IPR002925">
    <property type="entry name" value="Dienelactn_hydro"/>
</dbReference>
<dbReference type="Pfam" id="PF01738">
    <property type="entry name" value="DLH"/>
    <property type="match status" value="1"/>
</dbReference>
<feature type="domain" description="Dienelactone hydrolase" evidence="1">
    <location>
        <begin position="4"/>
        <end position="184"/>
    </location>
</feature>
<gene>
    <name evidence="2" type="ORF">GCM10007879_04200</name>
</gene>
<dbReference type="InterPro" id="IPR029058">
    <property type="entry name" value="AB_hydrolase_fold"/>
</dbReference>
<proteinExistence type="predicted"/>
<evidence type="ECO:0000313" key="3">
    <source>
        <dbReference type="Proteomes" id="UP001161405"/>
    </source>
</evidence>
<sequence>MTHIVLFHSILGCRAAEREIANTFEKAGHTTYLPDLFDGKTAENYDDGFALFRMFDRDQLVDRARDALKSVPENAVLSGISFGAGMVSSLWADRPKMRGALLFAGAAEWAKELPRDLPVQAHIAKPDPFDDEAYFNEWQTDAPTQNLSIFRYDKVGHFFLDRAISDFDKDATKLCLERSIAFLDRLDDKDDVK</sequence>
<dbReference type="SUPFAM" id="SSF53474">
    <property type="entry name" value="alpha/beta-Hydrolases"/>
    <property type="match status" value="1"/>
</dbReference>
<comment type="caution">
    <text evidence="2">The sequence shown here is derived from an EMBL/GenBank/DDBJ whole genome shotgun (WGS) entry which is preliminary data.</text>
</comment>
<dbReference type="PANTHER" id="PTHR46623">
    <property type="entry name" value="CARBOXYMETHYLENEBUTENOLIDASE-RELATED"/>
    <property type="match status" value="1"/>
</dbReference>
<reference evidence="2" key="1">
    <citation type="journal article" date="2014" name="Int. J. Syst. Evol. Microbiol.">
        <title>Complete genome of a new Firmicutes species belonging to the dominant human colonic microbiota ('Ruminococcus bicirculans') reveals two chromosomes and a selective capacity to utilize plant glucans.</title>
        <authorList>
            <consortium name="NISC Comparative Sequencing Program"/>
            <person name="Wegmann U."/>
            <person name="Louis P."/>
            <person name="Goesmann A."/>
            <person name="Henrissat B."/>
            <person name="Duncan S.H."/>
            <person name="Flint H.J."/>
        </authorList>
    </citation>
    <scope>NUCLEOTIDE SEQUENCE</scope>
    <source>
        <strain evidence="2">NBRC 107169</strain>
    </source>
</reference>
<dbReference type="GO" id="GO:0016787">
    <property type="term" value="F:hydrolase activity"/>
    <property type="evidence" value="ECO:0007669"/>
    <property type="project" value="UniProtKB-KW"/>
</dbReference>
<name>A0ABQ5UMB0_9HYPH</name>
<keyword evidence="3" id="KW-1185">Reference proteome</keyword>
<protein>
    <submittedName>
        <fullName evidence="2">Dienelactone hydrolase</fullName>
    </submittedName>
</protein>
<dbReference type="PANTHER" id="PTHR46623:SF6">
    <property type="entry name" value="ALPHA_BETA-HYDROLASES SUPERFAMILY PROTEIN"/>
    <property type="match status" value="1"/>
</dbReference>
<dbReference type="InterPro" id="IPR051049">
    <property type="entry name" value="Dienelactone_hydrolase-like"/>
</dbReference>
<evidence type="ECO:0000259" key="1">
    <source>
        <dbReference type="Pfam" id="PF01738"/>
    </source>
</evidence>
<keyword evidence="2" id="KW-0378">Hydrolase</keyword>
<evidence type="ECO:0000313" key="2">
    <source>
        <dbReference type="EMBL" id="GLQ16171.1"/>
    </source>
</evidence>
<reference evidence="2" key="2">
    <citation type="submission" date="2023-01" db="EMBL/GenBank/DDBJ databases">
        <title>Draft genome sequence of Maritalea porphyrae strain NBRC 107169.</title>
        <authorList>
            <person name="Sun Q."/>
            <person name="Mori K."/>
        </authorList>
    </citation>
    <scope>NUCLEOTIDE SEQUENCE</scope>
    <source>
        <strain evidence="2">NBRC 107169</strain>
    </source>
</reference>
<dbReference type="EMBL" id="BSNI01000001">
    <property type="protein sequence ID" value="GLQ16171.1"/>
    <property type="molecule type" value="Genomic_DNA"/>
</dbReference>